<feature type="transmembrane region" description="Helical" evidence="8">
    <location>
        <begin position="66"/>
        <end position="96"/>
    </location>
</feature>
<dbReference type="CDD" id="cd06261">
    <property type="entry name" value="TM_PBP2"/>
    <property type="match status" value="1"/>
</dbReference>
<comment type="subcellular location">
    <subcellularLocation>
        <location evidence="1">Cell membrane</location>
        <topology evidence="1">Multi-pass membrane protein</topology>
    </subcellularLocation>
</comment>
<keyword evidence="3" id="KW-0813">Transport</keyword>
<dbReference type="PANTHER" id="PTHR42929">
    <property type="entry name" value="INNER MEMBRANE ABC TRANSPORTER PERMEASE PROTEIN YDCU-RELATED-RELATED"/>
    <property type="match status" value="1"/>
</dbReference>
<accession>A0A6J6E5B4</accession>
<dbReference type="AlphaFoldDB" id="A0A6J6E5B4"/>
<keyword evidence="6 8" id="KW-1133">Transmembrane helix</keyword>
<feature type="domain" description="ABC transmembrane type-1" evidence="9">
    <location>
        <begin position="71"/>
        <end position="277"/>
    </location>
</feature>
<dbReference type="PANTHER" id="PTHR42929:SF1">
    <property type="entry name" value="INNER MEMBRANE ABC TRANSPORTER PERMEASE PROTEIN YDCU-RELATED"/>
    <property type="match status" value="1"/>
</dbReference>
<keyword evidence="4" id="KW-1003">Cell membrane</keyword>
<evidence type="ECO:0000256" key="5">
    <source>
        <dbReference type="ARBA" id="ARBA00022692"/>
    </source>
</evidence>
<dbReference type="PROSITE" id="PS50928">
    <property type="entry name" value="ABC_TM1"/>
    <property type="match status" value="1"/>
</dbReference>
<dbReference type="SUPFAM" id="SSF161098">
    <property type="entry name" value="MetI-like"/>
    <property type="match status" value="1"/>
</dbReference>
<feature type="transmembrane region" description="Helical" evidence="8">
    <location>
        <begin position="103"/>
        <end position="121"/>
    </location>
</feature>
<feature type="transmembrane region" description="Helical" evidence="8">
    <location>
        <begin position="158"/>
        <end position="179"/>
    </location>
</feature>
<feature type="transmembrane region" description="Helical" evidence="8">
    <location>
        <begin position="21"/>
        <end position="46"/>
    </location>
</feature>
<organism evidence="10">
    <name type="scientific">freshwater metagenome</name>
    <dbReference type="NCBI Taxonomy" id="449393"/>
    <lineage>
        <taxon>unclassified sequences</taxon>
        <taxon>metagenomes</taxon>
        <taxon>ecological metagenomes</taxon>
    </lineage>
</organism>
<feature type="transmembrane region" description="Helical" evidence="8">
    <location>
        <begin position="200"/>
        <end position="222"/>
    </location>
</feature>
<dbReference type="InterPro" id="IPR035906">
    <property type="entry name" value="MetI-like_sf"/>
</dbReference>
<dbReference type="Gene3D" id="1.10.3720.10">
    <property type="entry name" value="MetI-like"/>
    <property type="match status" value="1"/>
</dbReference>
<comment type="similarity">
    <text evidence="2">Belongs to the binding-protein-dependent transport system permease family. CysTW subfamily.</text>
</comment>
<dbReference type="Pfam" id="PF00528">
    <property type="entry name" value="BPD_transp_1"/>
    <property type="match status" value="1"/>
</dbReference>
<evidence type="ECO:0000256" key="6">
    <source>
        <dbReference type="ARBA" id="ARBA00022989"/>
    </source>
</evidence>
<evidence type="ECO:0000256" key="4">
    <source>
        <dbReference type="ARBA" id="ARBA00022475"/>
    </source>
</evidence>
<sequence length="288" mass="31578">MVKSGGSENSRHLGWAWASPGLIFLTLFAAIPVVSMLFMSVLTAGRFGGVTTPINFDNFSRATDPIFIQVILNSLLIASATAILSLLIGFPTALFISRLSRKWQIILIVAIILPYWTNFLVRTYAWLVLLNNEGIINKFLKNIGLIDKPIEMLYTPGAVIVGMTYLYLPLMILPIYAALEKVDKNLTEAAYDLGSSVWKSLRTISIPLAMPGILIGLIFVFVPSLGNFVVPELLGGGKTVMIGNLVRDQFLKARDWPFGATFALILTLILIVLISLQSYASKKANVNA</sequence>
<protein>
    <submittedName>
        <fullName evidence="10">Unannotated protein</fullName>
    </submittedName>
</protein>
<proteinExistence type="inferred from homology"/>
<keyword evidence="7 8" id="KW-0472">Membrane</keyword>
<evidence type="ECO:0000259" key="9">
    <source>
        <dbReference type="PROSITE" id="PS50928"/>
    </source>
</evidence>
<evidence type="ECO:0000256" key="7">
    <source>
        <dbReference type="ARBA" id="ARBA00023136"/>
    </source>
</evidence>
<evidence type="ECO:0000256" key="2">
    <source>
        <dbReference type="ARBA" id="ARBA00007069"/>
    </source>
</evidence>
<name>A0A6J6E5B4_9ZZZZ</name>
<evidence type="ECO:0000313" key="10">
    <source>
        <dbReference type="EMBL" id="CAB4571006.1"/>
    </source>
</evidence>
<dbReference type="EMBL" id="CAEZTU010000006">
    <property type="protein sequence ID" value="CAB4571006.1"/>
    <property type="molecule type" value="Genomic_DNA"/>
</dbReference>
<dbReference type="GO" id="GO:0055085">
    <property type="term" value="P:transmembrane transport"/>
    <property type="evidence" value="ECO:0007669"/>
    <property type="project" value="InterPro"/>
</dbReference>
<evidence type="ECO:0000256" key="3">
    <source>
        <dbReference type="ARBA" id="ARBA00022448"/>
    </source>
</evidence>
<dbReference type="InterPro" id="IPR000515">
    <property type="entry name" value="MetI-like"/>
</dbReference>
<keyword evidence="5 8" id="KW-0812">Transmembrane</keyword>
<evidence type="ECO:0000256" key="1">
    <source>
        <dbReference type="ARBA" id="ARBA00004651"/>
    </source>
</evidence>
<evidence type="ECO:0000256" key="8">
    <source>
        <dbReference type="SAM" id="Phobius"/>
    </source>
</evidence>
<reference evidence="10" key="1">
    <citation type="submission" date="2020-05" db="EMBL/GenBank/DDBJ databases">
        <authorList>
            <person name="Chiriac C."/>
            <person name="Salcher M."/>
            <person name="Ghai R."/>
            <person name="Kavagutti S V."/>
        </authorList>
    </citation>
    <scope>NUCLEOTIDE SEQUENCE</scope>
</reference>
<gene>
    <name evidence="10" type="ORF">UFOPK1740_00235</name>
</gene>
<dbReference type="GO" id="GO:0005886">
    <property type="term" value="C:plasma membrane"/>
    <property type="evidence" value="ECO:0007669"/>
    <property type="project" value="UniProtKB-SubCell"/>
</dbReference>
<feature type="transmembrane region" description="Helical" evidence="8">
    <location>
        <begin position="256"/>
        <end position="276"/>
    </location>
</feature>